<gene>
    <name evidence="3" type="primary">trbB</name>
    <name evidence="3" type="ORF">H9850_04795</name>
</gene>
<sequence>MTNNIEFKNAYDQSGYAALMERFGPVVGEALSDNGIYEIMLNSDGSLFVDGNFAHMEQVGVLSRDEAESVIRTLATLMDKDLNLKCPILSGEIPYNGSRFEGLLPPLVSAPVFSIRRHNHIVLPLQLLVENHVLSSEAASILNHAINDKRSIIVSGATGSGKTTLVNSLINEINPYERLITIEDTPELQLSHKNHLNLYTSDTVDMSTLLRSALRLRPDRIIVGEVRGAEALDMIDAFSTGHRGGLATIHAGSIQQALQRLTLLISRHPAAPRLIEPTLASAIDFIVQIERKQERHVTSIAQIQGYSDGHFQLKYL</sequence>
<protein>
    <submittedName>
        <fullName evidence="3">P-type conjugative transfer ATPase TrbB</fullName>
    </submittedName>
</protein>
<feature type="non-terminal residue" evidence="3">
    <location>
        <position position="316"/>
    </location>
</feature>
<dbReference type="Gene3D" id="3.40.50.300">
    <property type="entry name" value="P-loop containing nucleotide triphosphate hydrolases"/>
    <property type="match status" value="1"/>
</dbReference>
<dbReference type="InterPro" id="IPR001482">
    <property type="entry name" value="T2SS/T4SS_dom"/>
</dbReference>
<dbReference type="Proteomes" id="UP000886829">
    <property type="component" value="Unassembled WGS sequence"/>
</dbReference>
<dbReference type="PANTHER" id="PTHR30486:SF6">
    <property type="entry name" value="TYPE IV PILUS RETRACTATION ATPASE PILT"/>
    <property type="match status" value="1"/>
</dbReference>
<comment type="similarity">
    <text evidence="1">Belongs to the GSP E family.</text>
</comment>
<evidence type="ECO:0000256" key="1">
    <source>
        <dbReference type="ARBA" id="ARBA00006611"/>
    </source>
</evidence>
<dbReference type="EMBL" id="DXEV01000091">
    <property type="protein sequence ID" value="HIX56772.1"/>
    <property type="molecule type" value="Genomic_DNA"/>
</dbReference>
<dbReference type="AlphaFoldDB" id="A0A9D1WDD3"/>
<dbReference type="CDD" id="cd01130">
    <property type="entry name" value="VirB11-like_ATPase"/>
    <property type="match status" value="1"/>
</dbReference>
<proteinExistence type="inferred from homology"/>
<reference evidence="3" key="1">
    <citation type="journal article" date="2021" name="PeerJ">
        <title>Extensive microbial diversity within the chicken gut microbiome revealed by metagenomics and culture.</title>
        <authorList>
            <person name="Gilroy R."/>
            <person name="Ravi A."/>
            <person name="Getino M."/>
            <person name="Pursley I."/>
            <person name="Horton D.L."/>
            <person name="Alikhan N.F."/>
            <person name="Baker D."/>
            <person name="Gharbi K."/>
            <person name="Hall N."/>
            <person name="Watson M."/>
            <person name="Adriaenssens E.M."/>
            <person name="Foster-Nyarko E."/>
            <person name="Jarju S."/>
            <person name="Secka A."/>
            <person name="Antonio M."/>
            <person name="Oren A."/>
            <person name="Chaudhuri R.R."/>
            <person name="La Ragione R."/>
            <person name="Hildebrand F."/>
            <person name="Pallen M.J."/>
        </authorList>
    </citation>
    <scope>NUCLEOTIDE SEQUENCE</scope>
    <source>
        <strain evidence="3">USASDec5-558</strain>
    </source>
</reference>
<reference evidence="3" key="2">
    <citation type="submission" date="2021-04" db="EMBL/GenBank/DDBJ databases">
        <authorList>
            <person name="Gilroy R."/>
        </authorList>
    </citation>
    <scope>NUCLEOTIDE SEQUENCE</scope>
    <source>
        <strain evidence="3">USASDec5-558</strain>
    </source>
</reference>
<dbReference type="InterPro" id="IPR050921">
    <property type="entry name" value="T4SS_GSP_E_ATPase"/>
</dbReference>
<evidence type="ECO:0000313" key="4">
    <source>
        <dbReference type="Proteomes" id="UP000886829"/>
    </source>
</evidence>
<dbReference type="PANTHER" id="PTHR30486">
    <property type="entry name" value="TWITCHING MOTILITY PROTEIN PILT"/>
    <property type="match status" value="1"/>
</dbReference>
<dbReference type="InterPro" id="IPR014149">
    <property type="entry name" value="Conjug-transfer_TrbB"/>
</dbReference>
<dbReference type="SMART" id="SM00382">
    <property type="entry name" value="AAA"/>
    <property type="match status" value="1"/>
</dbReference>
<accession>A0A9D1WDD3</accession>
<dbReference type="Pfam" id="PF00437">
    <property type="entry name" value="T2SSE"/>
    <property type="match status" value="1"/>
</dbReference>
<dbReference type="NCBIfam" id="TIGR02782">
    <property type="entry name" value="TrbB_P"/>
    <property type="match status" value="1"/>
</dbReference>
<dbReference type="SUPFAM" id="SSF52540">
    <property type="entry name" value="P-loop containing nucleoside triphosphate hydrolases"/>
    <property type="match status" value="1"/>
</dbReference>
<organism evidence="3 4">
    <name type="scientific">Candidatus Anaerobiospirillum pullistercoris</name>
    <dbReference type="NCBI Taxonomy" id="2838452"/>
    <lineage>
        <taxon>Bacteria</taxon>
        <taxon>Pseudomonadati</taxon>
        <taxon>Pseudomonadota</taxon>
        <taxon>Gammaproteobacteria</taxon>
        <taxon>Aeromonadales</taxon>
        <taxon>Succinivibrionaceae</taxon>
        <taxon>Anaerobiospirillum</taxon>
    </lineage>
</organism>
<dbReference type="InterPro" id="IPR027417">
    <property type="entry name" value="P-loop_NTPase"/>
</dbReference>
<dbReference type="GO" id="GO:0005737">
    <property type="term" value="C:cytoplasm"/>
    <property type="evidence" value="ECO:0007669"/>
    <property type="project" value="InterPro"/>
</dbReference>
<feature type="domain" description="AAA+ ATPase" evidence="2">
    <location>
        <begin position="148"/>
        <end position="293"/>
    </location>
</feature>
<dbReference type="InterPro" id="IPR003593">
    <property type="entry name" value="AAA+_ATPase"/>
</dbReference>
<dbReference type="Gene3D" id="3.30.450.90">
    <property type="match status" value="1"/>
</dbReference>
<comment type="caution">
    <text evidence="3">The sequence shown here is derived from an EMBL/GenBank/DDBJ whole genome shotgun (WGS) entry which is preliminary data.</text>
</comment>
<name>A0A9D1WDD3_9GAMM</name>
<dbReference type="GO" id="GO:0005524">
    <property type="term" value="F:ATP binding"/>
    <property type="evidence" value="ECO:0007669"/>
    <property type="project" value="InterPro"/>
</dbReference>
<dbReference type="GO" id="GO:0016887">
    <property type="term" value="F:ATP hydrolysis activity"/>
    <property type="evidence" value="ECO:0007669"/>
    <property type="project" value="InterPro"/>
</dbReference>
<evidence type="ECO:0000259" key="2">
    <source>
        <dbReference type="SMART" id="SM00382"/>
    </source>
</evidence>
<evidence type="ECO:0000313" key="3">
    <source>
        <dbReference type="EMBL" id="HIX56772.1"/>
    </source>
</evidence>